<dbReference type="Proteomes" id="UP000397656">
    <property type="component" value="Chromosome 2"/>
</dbReference>
<dbReference type="AlphaFoldDB" id="A0A643FLL8"/>
<evidence type="ECO:0000313" key="2">
    <source>
        <dbReference type="EMBL" id="QOT79451.1"/>
    </source>
</evidence>
<evidence type="ECO:0000259" key="1">
    <source>
        <dbReference type="Pfam" id="PF18914"/>
    </source>
</evidence>
<protein>
    <recommendedName>
        <fullName evidence="1">DUF5666 domain-containing protein</fullName>
    </recommendedName>
</protein>
<organism evidence="2 3">
    <name type="scientific">Cupriavidus basilensis</name>
    <dbReference type="NCBI Taxonomy" id="68895"/>
    <lineage>
        <taxon>Bacteria</taxon>
        <taxon>Pseudomonadati</taxon>
        <taxon>Pseudomonadota</taxon>
        <taxon>Betaproteobacteria</taxon>
        <taxon>Burkholderiales</taxon>
        <taxon>Burkholderiaceae</taxon>
        <taxon>Cupriavidus</taxon>
    </lineage>
</organism>
<feature type="domain" description="DUF5666" evidence="1">
    <location>
        <begin position="355"/>
        <end position="406"/>
    </location>
</feature>
<feature type="domain" description="DUF5666" evidence="1">
    <location>
        <begin position="123"/>
        <end position="188"/>
    </location>
</feature>
<reference evidence="2 3" key="1">
    <citation type="submission" date="2020-10" db="EMBL/GenBank/DDBJ databases">
        <title>Complete genome sequence of Cupriavidus basilensis CCUG 49340T.</title>
        <authorList>
            <person name="Salva-Serra F."/>
            <person name="Donoso R.A."/>
            <person name="Cho K.H."/>
            <person name="Yoo J.A."/>
            <person name="Lee K."/>
            <person name="Yoon S.-H."/>
            <person name="Perez-Pantoja D."/>
            <person name="Moore E.R.B."/>
        </authorList>
    </citation>
    <scope>NUCLEOTIDE SEQUENCE [LARGE SCALE GENOMIC DNA]</scope>
    <source>
        <strain evidence="3">CCUG 49340</strain>
    </source>
</reference>
<feature type="domain" description="DUF5666" evidence="1">
    <location>
        <begin position="272"/>
        <end position="325"/>
    </location>
</feature>
<dbReference type="InterPro" id="IPR043724">
    <property type="entry name" value="DUF5666"/>
</dbReference>
<feature type="domain" description="DUF5666" evidence="1">
    <location>
        <begin position="199"/>
        <end position="254"/>
    </location>
</feature>
<sequence length="409" mass="41437">MTTSAAVRYPMTGPASKMAAAVALAVWLAACGGGGGDSTPAAPATPAATTSPTAFSGPITGFGSIFVNGVRIDNSGAVNTLDDNPNAGADDLRLGMVVEVQGARDNDGPTGRATAIASRSFVQGPVASINSSGGSFVVLGVAITVAPSTVFDGHNSFSGLSGLAVNDIVEVHGLPDANGTSVKATRVERKSPGTEIRLTGIVRNAGASSFTINGITVQYTPAVLDNLPSGIANGGVVRVKGTQTGPTAITATRVRGTTLVPAVVQGQRAELEGVVTALRSATDFDLSGLRVTVPSTATVRGTPVVGARVEVKGTVSSGVLVAADVNVEDERQQANEANEIHANIVSIDRTAQIFSVNVGGLRVQWSSETVFDNATLPRGAGDLAVGMRLEVKGRTSGNIIIASRIKRDN</sequence>
<dbReference type="GeneID" id="98405696"/>
<dbReference type="Pfam" id="PF18914">
    <property type="entry name" value="DUF5666"/>
    <property type="match status" value="5"/>
</dbReference>
<dbReference type="EMBL" id="CP062804">
    <property type="protein sequence ID" value="QOT79451.1"/>
    <property type="molecule type" value="Genomic_DNA"/>
</dbReference>
<feature type="domain" description="DUF5666" evidence="1">
    <location>
        <begin position="57"/>
        <end position="116"/>
    </location>
</feature>
<dbReference type="RefSeq" id="WP_150991083.1">
    <property type="nucleotide sequence ID" value="NZ_CP062804.1"/>
</dbReference>
<evidence type="ECO:0000313" key="3">
    <source>
        <dbReference type="Proteomes" id="UP000397656"/>
    </source>
</evidence>
<accession>A0A643FLL8</accession>
<name>A0A643FLL8_9BURK</name>
<gene>
    <name evidence="2" type="ORF">F7R26_032540</name>
</gene>
<proteinExistence type="predicted"/>